<sequence length="80" mass="8706">MDSLTAEPSDIWTARVPAKYRAKVPQAAPRGTAETWMLHDERLAPIGVTATAGWPPFSPGYPHRIGQPTAAWRVAARAAR</sequence>
<evidence type="ECO:0000313" key="1">
    <source>
        <dbReference type="EMBL" id="OHV19718.1"/>
    </source>
</evidence>
<evidence type="ECO:0000313" key="2">
    <source>
        <dbReference type="Proteomes" id="UP000179769"/>
    </source>
</evidence>
<dbReference type="AlphaFoldDB" id="A0A1S1P9Y2"/>
<gene>
    <name evidence="1" type="ORF">BBK14_28915</name>
</gene>
<keyword evidence="2" id="KW-1185">Reference proteome</keyword>
<accession>A0A1S1P9Y2</accession>
<name>A0A1S1P9Y2_9ACTN</name>
<comment type="caution">
    <text evidence="1">The sequence shown here is derived from an EMBL/GenBank/DDBJ whole genome shotgun (WGS) entry which is preliminary data.</text>
</comment>
<dbReference type="EMBL" id="MAXA01000276">
    <property type="protein sequence ID" value="OHV19718.1"/>
    <property type="molecule type" value="Genomic_DNA"/>
</dbReference>
<dbReference type="Proteomes" id="UP000179769">
    <property type="component" value="Unassembled WGS sequence"/>
</dbReference>
<reference evidence="2" key="1">
    <citation type="submission" date="2016-07" db="EMBL/GenBank/DDBJ databases">
        <title>Frankia sp. NRRL B-16219 Genome sequencing.</title>
        <authorList>
            <person name="Ghodhbane-Gtari F."/>
            <person name="Swanson E."/>
            <person name="Gueddou A."/>
            <person name="Louati M."/>
            <person name="Nouioui I."/>
            <person name="Hezbri K."/>
            <person name="Abebe-Akele F."/>
            <person name="Simpson S."/>
            <person name="Morris K."/>
            <person name="Thomas K."/>
            <person name="Gtari M."/>
            <person name="Tisa L.S."/>
        </authorList>
    </citation>
    <scope>NUCLEOTIDE SEQUENCE [LARGE SCALE GENOMIC DNA]</scope>
    <source>
        <strain evidence="2">NRRL B-16219</strain>
    </source>
</reference>
<protein>
    <submittedName>
        <fullName evidence="1">Uncharacterized protein</fullName>
    </submittedName>
</protein>
<proteinExistence type="predicted"/>
<organism evidence="1 2">
    <name type="scientific">Parafrankia soli</name>
    <dbReference type="NCBI Taxonomy" id="2599596"/>
    <lineage>
        <taxon>Bacteria</taxon>
        <taxon>Bacillati</taxon>
        <taxon>Actinomycetota</taxon>
        <taxon>Actinomycetes</taxon>
        <taxon>Frankiales</taxon>
        <taxon>Frankiaceae</taxon>
        <taxon>Parafrankia</taxon>
    </lineage>
</organism>